<reference evidence="2 3" key="1">
    <citation type="journal article" date="2020" name="Mol. Biol. Evol.">
        <title>Distinct Expression and Methylation Patterns for Genes with Different Fates following a Single Whole-Genome Duplication in Flowering Plants.</title>
        <authorList>
            <person name="Shi T."/>
            <person name="Rahmani R.S."/>
            <person name="Gugger P.F."/>
            <person name="Wang M."/>
            <person name="Li H."/>
            <person name="Zhang Y."/>
            <person name="Li Z."/>
            <person name="Wang Q."/>
            <person name="Van de Peer Y."/>
            <person name="Marchal K."/>
            <person name="Chen J."/>
        </authorList>
    </citation>
    <scope>NUCLEOTIDE SEQUENCE [LARGE SCALE GENOMIC DNA]</scope>
    <source>
        <tissue evidence="2">Leaf</tissue>
    </source>
</reference>
<comment type="caution">
    <text evidence="2">The sequence shown here is derived from an EMBL/GenBank/DDBJ whole genome shotgun (WGS) entry which is preliminary data.</text>
</comment>
<feature type="region of interest" description="Disordered" evidence="1">
    <location>
        <begin position="19"/>
        <end position="54"/>
    </location>
</feature>
<feature type="compositionally biased region" description="Low complexity" evidence="1">
    <location>
        <begin position="22"/>
        <end position="31"/>
    </location>
</feature>
<dbReference type="AlphaFoldDB" id="A0A822Z1S0"/>
<sequence>MLLFRSKKSLEVSLVVPSVAKSGSRTTTPSSSWPPPKLSVSPTTSIDRAQRLLQ</sequence>
<feature type="compositionally biased region" description="Polar residues" evidence="1">
    <location>
        <begin position="43"/>
        <end position="54"/>
    </location>
</feature>
<gene>
    <name evidence="2" type="ORF">HUJ06_013039</name>
</gene>
<organism evidence="2 3">
    <name type="scientific">Nelumbo nucifera</name>
    <name type="common">Sacred lotus</name>
    <dbReference type="NCBI Taxonomy" id="4432"/>
    <lineage>
        <taxon>Eukaryota</taxon>
        <taxon>Viridiplantae</taxon>
        <taxon>Streptophyta</taxon>
        <taxon>Embryophyta</taxon>
        <taxon>Tracheophyta</taxon>
        <taxon>Spermatophyta</taxon>
        <taxon>Magnoliopsida</taxon>
        <taxon>Proteales</taxon>
        <taxon>Nelumbonaceae</taxon>
        <taxon>Nelumbo</taxon>
    </lineage>
</organism>
<dbReference type="Proteomes" id="UP000607653">
    <property type="component" value="Unassembled WGS sequence"/>
</dbReference>
<proteinExistence type="predicted"/>
<evidence type="ECO:0000313" key="3">
    <source>
        <dbReference type="Proteomes" id="UP000607653"/>
    </source>
</evidence>
<accession>A0A822Z1S0</accession>
<evidence type="ECO:0000313" key="2">
    <source>
        <dbReference type="EMBL" id="DAD38717.1"/>
    </source>
</evidence>
<protein>
    <submittedName>
        <fullName evidence="2">Uncharacterized protein</fullName>
    </submittedName>
</protein>
<evidence type="ECO:0000256" key="1">
    <source>
        <dbReference type="SAM" id="MobiDB-lite"/>
    </source>
</evidence>
<dbReference type="EMBL" id="DUZY01000005">
    <property type="protein sequence ID" value="DAD38717.1"/>
    <property type="molecule type" value="Genomic_DNA"/>
</dbReference>
<keyword evidence="3" id="KW-1185">Reference proteome</keyword>
<name>A0A822Z1S0_NELNU</name>